<sequence>MALIHSDNRARLINTLRRNYYLVSELPTVPPADAELNHGLPKAFLQSLRTLFDILDDERRGFVHLSEIESRWVGAEQRDLPTGVLQSLRRVAPRDGRLSFERFVAGLRSSIISPEITLSQQPEPLQQKPDGMVRPLGSSNGTNRRNRLRGSSCLDSHGGSVRCPEHTVLSHAQRTGWSHRAKFDGEGRNPVLNRTTERQTADGRARCNFIEPPVERKTGET</sequence>
<name>A0A553MPK6_9TELE</name>
<evidence type="ECO:0000259" key="2">
    <source>
        <dbReference type="Pfam" id="PF25825"/>
    </source>
</evidence>
<comment type="caution">
    <text evidence="3">The sequence shown here is derived from an EMBL/GenBank/DDBJ whole genome shotgun (WGS) entry which is preliminary data.</text>
</comment>
<protein>
    <recommendedName>
        <fullName evidence="2">Suppressor APC domain-containing protein</fullName>
    </recommendedName>
</protein>
<dbReference type="EMBL" id="SRMA01027335">
    <property type="protein sequence ID" value="TRY55101.1"/>
    <property type="molecule type" value="Genomic_DNA"/>
</dbReference>
<accession>A0A553MPK6</accession>
<feature type="region of interest" description="Disordered" evidence="1">
    <location>
        <begin position="171"/>
        <end position="191"/>
    </location>
</feature>
<dbReference type="InterPro" id="IPR057953">
    <property type="entry name" value="SAPC2_N"/>
</dbReference>
<feature type="domain" description="Suppressor APC" evidence="2">
    <location>
        <begin position="39"/>
        <end position="111"/>
    </location>
</feature>
<evidence type="ECO:0000313" key="3">
    <source>
        <dbReference type="EMBL" id="TRY55101.1"/>
    </source>
</evidence>
<gene>
    <name evidence="3" type="ORF">DNTS_034518</name>
</gene>
<dbReference type="OrthoDB" id="10035013at2759"/>
<dbReference type="SUPFAM" id="SSF47473">
    <property type="entry name" value="EF-hand"/>
    <property type="match status" value="1"/>
</dbReference>
<proteinExistence type="predicted"/>
<keyword evidence="4" id="KW-1185">Reference proteome</keyword>
<evidence type="ECO:0000313" key="4">
    <source>
        <dbReference type="Proteomes" id="UP000316079"/>
    </source>
</evidence>
<dbReference type="InterPro" id="IPR026828">
    <property type="entry name" value="SAPC2_1/2"/>
</dbReference>
<organism evidence="3 4">
    <name type="scientific">Danionella cerebrum</name>
    <dbReference type="NCBI Taxonomy" id="2873325"/>
    <lineage>
        <taxon>Eukaryota</taxon>
        <taxon>Metazoa</taxon>
        <taxon>Chordata</taxon>
        <taxon>Craniata</taxon>
        <taxon>Vertebrata</taxon>
        <taxon>Euteleostomi</taxon>
        <taxon>Actinopterygii</taxon>
        <taxon>Neopterygii</taxon>
        <taxon>Teleostei</taxon>
        <taxon>Ostariophysi</taxon>
        <taxon>Cypriniformes</taxon>
        <taxon>Danionidae</taxon>
        <taxon>Danioninae</taxon>
        <taxon>Danionella</taxon>
    </lineage>
</organism>
<dbReference type="PANTHER" id="PTHR14907:SF2">
    <property type="entry name" value="SUPPRESSOR APC DOMAIN-CONTAINING PROTEIN 2"/>
    <property type="match status" value="1"/>
</dbReference>
<feature type="region of interest" description="Disordered" evidence="1">
    <location>
        <begin position="118"/>
        <end position="159"/>
    </location>
</feature>
<dbReference type="AlphaFoldDB" id="A0A553MPK6"/>
<reference evidence="3 4" key="1">
    <citation type="journal article" date="2019" name="Sci. Data">
        <title>Hybrid genome assembly and annotation of Danionella translucida.</title>
        <authorList>
            <person name="Kadobianskyi M."/>
            <person name="Schulze L."/>
            <person name="Schuelke M."/>
            <person name="Judkewitz B."/>
        </authorList>
    </citation>
    <scope>NUCLEOTIDE SEQUENCE [LARGE SCALE GENOMIC DNA]</scope>
    <source>
        <strain evidence="3 4">Bolton</strain>
    </source>
</reference>
<dbReference type="Pfam" id="PF25825">
    <property type="entry name" value="SAPC2_N"/>
    <property type="match status" value="1"/>
</dbReference>
<dbReference type="PANTHER" id="PTHR14907">
    <property type="entry name" value="FI14130P"/>
    <property type="match status" value="1"/>
</dbReference>
<dbReference type="InterPro" id="IPR011992">
    <property type="entry name" value="EF-hand-dom_pair"/>
</dbReference>
<evidence type="ECO:0000256" key="1">
    <source>
        <dbReference type="SAM" id="MobiDB-lite"/>
    </source>
</evidence>
<dbReference type="Proteomes" id="UP000316079">
    <property type="component" value="Unassembled WGS sequence"/>
</dbReference>